<evidence type="ECO:0000256" key="1">
    <source>
        <dbReference type="SAM" id="Phobius"/>
    </source>
</evidence>
<evidence type="ECO:0000313" key="3">
    <source>
        <dbReference type="Proteomes" id="UP001234495"/>
    </source>
</evidence>
<keyword evidence="3" id="KW-1185">Reference proteome</keyword>
<comment type="caution">
    <text evidence="2">The sequence shown here is derived from an EMBL/GenBank/DDBJ whole genome shotgun (WGS) entry which is preliminary data.</text>
</comment>
<evidence type="ECO:0008006" key="4">
    <source>
        <dbReference type="Google" id="ProtNLM"/>
    </source>
</evidence>
<organism evidence="2 3">
    <name type="scientific">Metabacillus malikii</name>
    <dbReference type="NCBI Taxonomy" id="1504265"/>
    <lineage>
        <taxon>Bacteria</taxon>
        <taxon>Bacillati</taxon>
        <taxon>Bacillota</taxon>
        <taxon>Bacilli</taxon>
        <taxon>Bacillales</taxon>
        <taxon>Bacillaceae</taxon>
        <taxon>Metabacillus</taxon>
    </lineage>
</organism>
<keyword evidence="1" id="KW-0472">Membrane</keyword>
<dbReference type="RefSeq" id="WP_307343793.1">
    <property type="nucleotide sequence ID" value="NZ_JAUSUD010000016.1"/>
</dbReference>
<dbReference type="EMBL" id="JAUSUD010000016">
    <property type="protein sequence ID" value="MDQ0231964.1"/>
    <property type="molecule type" value="Genomic_DNA"/>
</dbReference>
<sequence length="110" mass="12881">MIKCSSGFSFAETLAAFSIWTIIVGLLIPQFTILTIERMHAKQTVEAYKILYEKTQDVMLNKTVYQDEQFVIDNRQYQLIWREEGKDKNACLYWKGITDQDESVCLPFTK</sequence>
<evidence type="ECO:0000313" key="2">
    <source>
        <dbReference type="EMBL" id="MDQ0231964.1"/>
    </source>
</evidence>
<dbReference type="NCBIfam" id="NF041013">
    <property type="entry name" value="T4P_ComGE"/>
    <property type="match status" value="1"/>
</dbReference>
<name>A0ABT9ZJ86_9BACI</name>
<gene>
    <name evidence="2" type="ORF">J2S19_003249</name>
</gene>
<feature type="transmembrane region" description="Helical" evidence="1">
    <location>
        <begin position="15"/>
        <end position="36"/>
    </location>
</feature>
<proteinExistence type="predicted"/>
<dbReference type="InterPro" id="IPR053468">
    <property type="entry name" value="ComGE-like"/>
</dbReference>
<reference evidence="2 3" key="1">
    <citation type="submission" date="2023-07" db="EMBL/GenBank/DDBJ databases">
        <title>Genomic Encyclopedia of Type Strains, Phase IV (KMG-IV): sequencing the most valuable type-strain genomes for metagenomic binning, comparative biology and taxonomic classification.</title>
        <authorList>
            <person name="Goeker M."/>
        </authorList>
    </citation>
    <scope>NUCLEOTIDE SEQUENCE [LARGE SCALE GENOMIC DNA]</scope>
    <source>
        <strain evidence="2 3">DSM 29005</strain>
    </source>
</reference>
<keyword evidence="1" id="KW-0812">Transmembrane</keyword>
<dbReference type="Proteomes" id="UP001234495">
    <property type="component" value="Unassembled WGS sequence"/>
</dbReference>
<accession>A0ABT9ZJ86</accession>
<keyword evidence="1" id="KW-1133">Transmembrane helix</keyword>
<protein>
    <recommendedName>
        <fullName evidence="4">Type II secretion system protein</fullName>
    </recommendedName>
</protein>